<dbReference type="AlphaFoldDB" id="A0A3P3ZLJ4"/>
<dbReference type="InterPro" id="IPR023096">
    <property type="entry name" value="G6P_Isomerase_C"/>
</dbReference>
<evidence type="ECO:0000256" key="3">
    <source>
        <dbReference type="ARBA" id="ARBA00011952"/>
    </source>
</evidence>
<dbReference type="UniPathway" id="UPA00109">
    <property type="reaction ID" value="UER00181"/>
</dbReference>
<keyword evidence="4" id="KW-0312">Gluconeogenesis</keyword>
<dbReference type="HAMAP" id="MF_00473">
    <property type="entry name" value="G6P_isomerase"/>
    <property type="match status" value="1"/>
</dbReference>
<dbReference type="GO" id="GO:0048029">
    <property type="term" value="F:monosaccharide binding"/>
    <property type="evidence" value="ECO:0007669"/>
    <property type="project" value="TreeGrafter"/>
</dbReference>
<evidence type="ECO:0000256" key="6">
    <source>
        <dbReference type="ARBA" id="ARBA00023235"/>
    </source>
</evidence>
<dbReference type="InterPro" id="IPR018189">
    <property type="entry name" value="Phosphoglucose_isomerase_CS"/>
</dbReference>
<evidence type="ECO:0000256" key="4">
    <source>
        <dbReference type="ARBA" id="ARBA00022432"/>
    </source>
</evidence>
<dbReference type="GO" id="GO:0051156">
    <property type="term" value="P:glucose 6-phosphate metabolic process"/>
    <property type="evidence" value="ECO:0007669"/>
    <property type="project" value="TreeGrafter"/>
</dbReference>
<gene>
    <name evidence="8" type="primary">pgi</name>
    <name evidence="8" type="ORF">CARN8_1120012</name>
</gene>
<dbReference type="Gene3D" id="3.40.50.10490">
    <property type="entry name" value="Glucose-6-phosphate isomerase like protein, domain 1"/>
    <property type="match status" value="2"/>
</dbReference>
<dbReference type="PROSITE" id="PS51463">
    <property type="entry name" value="P_GLUCOSE_ISOMERASE_3"/>
    <property type="match status" value="1"/>
</dbReference>
<reference evidence="8" key="1">
    <citation type="submission" date="2018-10" db="EMBL/GenBank/DDBJ databases">
        <authorList>
            <person name="Plewniak F."/>
        </authorList>
    </citation>
    <scope>NUCLEOTIDE SEQUENCE</scope>
</reference>
<dbReference type="InterPro" id="IPR035482">
    <property type="entry name" value="SIS_PGI_2"/>
</dbReference>
<evidence type="ECO:0000256" key="1">
    <source>
        <dbReference type="ARBA" id="ARBA00004926"/>
    </source>
</evidence>
<dbReference type="NCBIfam" id="NF001211">
    <property type="entry name" value="PRK00179.1"/>
    <property type="match status" value="1"/>
</dbReference>
<comment type="pathway">
    <text evidence="1">Carbohydrate degradation; glycolysis; D-glyceraldehyde 3-phosphate and glycerone phosphate from D-glucose: step 2/4.</text>
</comment>
<dbReference type="SUPFAM" id="SSF53697">
    <property type="entry name" value="SIS domain"/>
    <property type="match status" value="1"/>
</dbReference>
<proteinExistence type="inferred from homology"/>
<dbReference type="PROSITE" id="PS00174">
    <property type="entry name" value="P_GLUCOSE_ISOMERASE_2"/>
    <property type="match status" value="1"/>
</dbReference>
<dbReference type="InterPro" id="IPR046348">
    <property type="entry name" value="SIS_dom_sf"/>
</dbReference>
<dbReference type="CDD" id="cd05015">
    <property type="entry name" value="SIS_PGI_1"/>
    <property type="match status" value="1"/>
</dbReference>
<dbReference type="PANTHER" id="PTHR11469">
    <property type="entry name" value="GLUCOSE-6-PHOSPHATE ISOMERASE"/>
    <property type="match status" value="1"/>
</dbReference>
<dbReference type="EMBL" id="UOYP01000016">
    <property type="protein sequence ID" value="VAY86611.1"/>
    <property type="molecule type" value="Genomic_DNA"/>
</dbReference>
<dbReference type="EC" id="5.3.1.9" evidence="3"/>
<dbReference type="CDD" id="cd05016">
    <property type="entry name" value="SIS_PGI_2"/>
    <property type="match status" value="1"/>
</dbReference>
<keyword evidence="6 8" id="KW-0413">Isomerase</keyword>
<dbReference type="GO" id="GO:0005829">
    <property type="term" value="C:cytosol"/>
    <property type="evidence" value="ECO:0007669"/>
    <property type="project" value="TreeGrafter"/>
</dbReference>
<dbReference type="PRINTS" id="PR00662">
    <property type="entry name" value="G6PISOMERASE"/>
</dbReference>
<dbReference type="GO" id="GO:0006094">
    <property type="term" value="P:gluconeogenesis"/>
    <property type="evidence" value="ECO:0007669"/>
    <property type="project" value="UniProtKB-KW"/>
</dbReference>
<dbReference type="InterPro" id="IPR001672">
    <property type="entry name" value="G6P_Isomerase"/>
</dbReference>
<name>A0A3P3ZLJ4_9ZZZZ</name>
<dbReference type="Gene3D" id="1.10.1390.10">
    <property type="match status" value="1"/>
</dbReference>
<organism evidence="8">
    <name type="scientific">mine drainage metagenome</name>
    <dbReference type="NCBI Taxonomy" id="410659"/>
    <lineage>
        <taxon>unclassified sequences</taxon>
        <taxon>metagenomes</taxon>
        <taxon>ecological metagenomes</taxon>
    </lineage>
</organism>
<dbReference type="GO" id="GO:0097367">
    <property type="term" value="F:carbohydrate derivative binding"/>
    <property type="evidence" value="ECO:0007669"/>
    <property type="project" value="InterPro"/>
</dbReference>
<dbReference type="PROSITE" id="PS00765">
    <property type="entry name" value="P_GLUCOSE_ISOMERASE_1"/>
    <property type="match status" value="1"/>
</dbReference>
<protein>
    <recommendedName>
        <fullName evidence="3">glucose-6-phosphate isomerase</fullName>
        <ecNumber evidence="3">5.3.1.9</ecNumber>
    </recommendedName>
</protein>
<evidence type="ECO:0000256" key="2">
    <source>
        <dbReference type="ARBA" id="ARBA00006604"/>
    </source>
</evidence>
<sequence>MSALTNSSLWQTLKKHRETLASLTLRQLFSEDPARFDRFNASAGPFFLDYSKNLMTTETLDLLLNLAQQANLPQTIQKMFAGDLINRTEHRAVLHVALRAGRDAPPLKVQGQDIRAEVQQVLKRMETFVHQIRSGEWRGYDGRVITDVVNIGIGGSDLGPASVMTALPADCTGPRVHYVSNVDGAHLTYTLKSLNPAQTLFVVASKTFTTQETLLNAHSARSWFLDAAQQEQYIAQHFVAISTNEVEVSRFGIDPQHMFGFWDWVGGRYSLWSAIGLSIALGIGMDKFNELLAGAHEMDEHFRTAPLSRNLPVLMGLIGLWYINFFDAQTHAILPYDQGLERFVAHIQQVSMESTGKSVTLDGETVDYATGAVVWGGAGTNGQHAYYQLLHQGTHLIPADFLLPMRSRVPLGTHHRVLTANVLAQSEALMRGKTKEEARQELLAQGMSGEALENLLPHKVFPGNRPSNTLLFEELTAHTLGGLLALYEHRTFVQGTLWNINAFDQWGVELGKQLARSIEPELSEQGMTSVHDGSTGGLIHHIRDTLFGLSRG</sequence>
<comment type="similarity">
    <text evidence="2">Belongs to the GPI family.</text>
</comment>
<dbReference type="Pfam" id="PF00342">
    <property type="entry name" value="PGI"/>
    <property type="match status" value="1"/>
</dbReference>
<dbReference type="InterPro" id="IPR035476">
    <property type="entry name" value="SIS_PGI_1"/>
</dbReference>
<dbReference type="FunFam" id="1.10.1390.10:FF:000001">
    <property type="entry name" value="Glucose-6-phosphate isomerase"/>
    <property type="match status" value="1"/>
</dbReference>
<accession>A0A3P3ZLJ4</accession>
<dbReference type="PANTHER" id="PTHR11469:SF1">
    <property type="entry name" value="GLUCOSE-6-PHOSPHATE ISOMERASE"/>
    <property type="match status" value="1"/>
</dbReference>
<comment type="catalytic activity">
    <reaction evidence="7">
        <text>alpha-D-glucose 6-phosphate = beta-D-fructose 6-phosphate</text>
        <dbReference type="Rhea" id="RHEA:11816"/>
        <dbReference type="ChEBI" id="CHEBI:57634"/>
        <dbReference type="ChEBI" id="CHEBI:58225"/>
        <dbReference type="EC" id="5.3.1.9"/>
    </reaction>
</comment>
<dbReference type="GO" id="GO:0004347">
    <property type="term" value="F:glucose-6-phosphate isomerase activity"/>
    <property type="evidence" value="ECO:0007669"/>
    <property type="project" value="UniProtKB-EC"/>
</dbReference>
<evidence type="ECO:0000256" key="5">
    <source>
        <dbReference type="ARBA" id="ARBA00023152"/>
    </source>
</evidence>
<evidence type="ECO:0000313" key="8">
    <source>
        <dbReference type="EMBL" id="VAY86611.1"/>
    </source>
</evidence>
<evidence type="ECO:0000256" key="7">
    <source>
        <dbReference type="ARBA" id="ARBA00029321"/>
    </source>
</evidence>
<dbReference type="GO" id="GO:0006096">
    <property type="term" value="P:glycolytic process"/>
    <property type="evidence" value="ECO:0007669"/>
    <property type="project" value="UniProtKB-UniPathway"/>
</dbReference>
<keyword evidence="5" id="KW-0324">Glycolysis</keyword>